<evidence type="ECO:0000313" key="3">
    <source>
        <dbReference type="Proteomes" id="UP000076744"/>
    </source>
</evidence>
<organism evidence="2 3">
    <name type="scientific">Cordyceps fumosorosea (strain ARSEF 2679)</name>
    <name type="common">Isaria fumosorosea</name>
    <dbReference type="NCBI Taxonomy" id="1081104"/>
    <lineage>
        <taxon>Eukaryota</taxon>
        <taxon>Fungi</taxon>
        <taxon>Dikarya</taxon>
        <taxon>Ascomycota</taxon>
        <taxon>Pezizomycotina</taxon>
        <taxon>Sordariomycetes</taxon>
        <taxon>Hypocreomycetidae</taxon>
        <taxon>Hypocreales</taxon>
        <taxon>Cordycipitaceae</taxon>
        <taxon>Cordyceps</taxon>
    </lineage>
</organism>
<dbReference type="GeneID" id="30023599"/>
<dbReference type="AlphaFoldDB" id="A0A167PLQ9"/>
<keyword evidence="3" id="KW-1185">Reference proteome</keyword>
<proteinExistence type="predicted"/>
<comment type="caution">
    <text evidence="2">The sequence shown here is derived from an EMBL/GenBank/DDBJ whole genome shotgun (WGS) entry which is preliminary data.</text>
</comment>
<accession>A0A167PLQ9</accession>
<dbReference type="Proteomes" id="UP000076744">
    <property type="component" value="Unassembled WGS sequence"/>
</dbReference>
<feature type="region of interest" description="Disordered" evidence="1">
    <location>
        <begin position="138"/>
        <end position="190"/>
    </location>
</feature>
<dbReference type="RefSeq" id="XP_018701822.1">
    <property type="nucleotide sequence ID" value="XM_018850910.1"/>
</dbReference>
<gene>
    <name evidence="2" type="ORF">ISF_07307</name>
</gene>
<feature type="compositionally biased region" description="Basic and acidic residues" evidence="1">
    <location>
        <begin position="172"/>
        <end position="190"/>
    </location>
</feature>
<protein>
    <submittedName>
        <fullName evidence="2">Uncharacterized protein</fullName>
    </submittedName>
</protein>
<evidence type="ECO:0000256" key="1">
    <source>
        <dbReference type="SAM" id="MobiDB-lite"/>
    </source>
</evidence>
<name>A0A167PLQ9_CORFA</name>
<sequence length="190" mass="21537">MGDIRSYFRTTCYRTRTLSTNFYTLVFVYSLRDFMSTRPDVRLGEDARGHGEDARQDDSTKLVASKVREDEPAPDADGSHDDDHGDRVVLRAAESMREPTAISMCRIWHPTVAHCRKDVQALAGPPEVTSPCLATLSEQTPRPPPEVPGRRTSLREERAALRRGCRAGTEWEADRRGSNEQRNEERIHTI</sequence>
<evidence type="ECO:0000313" key="2">
    <source>
        <dbReference type="EMBL" id="OAA56791.1"/>
    </source>
</evidence>
<reference evidence="2 3" key="1">
    <citation type="journal article" date="2016" name="Genome Biol. Evol.">
        <title>Divergent and convergent evolution of fungal pathogenicity.</title>
        <authorList>
            <person name="Shang Y."/>
            <person name="Xiao G."/>
            <person name="Zheng P."/>
            <person name="Cen K."/>
            <person name="Zhan S."/>
            <person name="Wang C."/>
        </authorList>
    </citation>
    <scope>NUCLEOTIDE SEQUENCE [LARGE SCALE GENOMIC DNA]</scope>
    <source>
        <strain evidence="2 3">ARSEF 2679</strain>
    </source>
</reference>
<dbReference type="EMBL" id="AZHB01000021">
    <property type="protein sequence ID" value="OAA56791.1"/>
    <property type="molecule type" value="Genomic_DNA"/>
</dbReference>